<dbReference type="AlphaFoldDB" id="A0A1W0CVR0"/>
<feature type="binding site" evidence="2">
    <location>
        <position position="93"/>
    </location>
    <ligand>
        <name>Cu cation</name>
        <dbReference type="ChEBI" id="CHEBI:23378"/>
    </ligand>
</feature>
<dbReference type="GO" id="GO:0046872">
    <property type="term" value="F:metal ion binding"/>
    <property type="evidence" value="ECO:0007669"/>
    <property type="project" value="UniProtKB-KW"/>
</dbReference>
<keyword evidence="2" id="KW-0479">Metal-binding</keyword>
<feature type="binding site" evidence="2">
    <location>
        <position position="89"/>
    </location>
    <ligand>
        <name>Cu cation</name>
        <dbReference type="ChEBI" id="CHEBI:23378"/>
    </ligand>
</feature>
<dbReference type="Proteomes" id="UP000192721">
    <property type="component" value="Unassembled WGS sequence"/>
</dbReference>
<evidence type="ECO:0000313" key="4">
    <source>
        <dbReference type="EMBL" id="OQS38841.1"/>
    </source>
</evidence>
<gene>
    <name evidence="4" type="ORF">B0T45_12355</name>
</gene>
<comment type="caution">
    <text evidence="4">The sequence shown here is derived from an EMBL/GenBank/DDBJ whole genome shotgun (WGS) entry which is preliminary data.</text>
</comment>
<evidence type="ECO:0000256" key="3">
    <source>
        <dbReference type="PIRSR" id="PIRSR603782-2"/>
    </source>
</evidence>
<comment type="similarity">
    <text evidence="1">Belongs to the SCO1/2 family.</text>
</comment>
<dbReference type="InterPro" id="IPR003782">
    <property type="entry name" value="SCO1/SenC"/>
</dbReference>
<dbReference type="CDD" id="cd02968">
    <property type="entry name" value="SCO"/>
    <property type="match status" value="1"/>
</dbReference>
<accession>A0A1W0CVR0</accession>
<dbReference type="RefSeq" id="WP_081555669.1">
    <property type="nucleotide sequence ID" value="NZ_MUKV01000014.1"/>
</dbReference>
<dbReference type="SUPFAM" id="SSF52833">
    <property type="entry name" value="Thioredoxin-like"/>
    <property type="match status" value="1"/>
</dbReference>
<evidence type="ECO:0000256" key="1">
    <source>
        <dbReference type="ARBA" id="ARBA00010996"/>
    </source>
</evidence>
<sequence>MRRKDVEPLDQGRRRFAMGLAGLAPLWLAGPAAFAGAVSPRDLALAHGEISPPLPLPDFLLRDSDGQRRSFYALLQRRLTAVQLIFTRCSNVCPIQGATFRQVQDLIPESKRARTQLLSLSLDPLNDTPEQLRRWLAPFRPKPGWRAASPELASLDLVLATFNQRRTDLGAHHTEVLLVDAKHRLAWRSTELPSAETIARTLSALA</sequence>
<organism evidence="4 5">
    <name type="scientific">Chromobacterium haemolyticum</name>
    <dbReference type="NCBI Taxonomy" id="394935"/>
    <lineage>
        <taxon>Bacteria</taxon>
        <taxon>Pseudomonadati</taxon>
        <taxon>Pseudomonadota</taxon>
        <taxon>Betaproteobacteria</taxon>
        <taxon>Neisseriales</taxon>
        <taxon>Chromobacteriaceae</taxon>
        <taxon>Chromobacterium</taxon>
    </lineage>
</organism>
<dbReference type="Gene3D" id="3.40.30.10">
    <property type="entry name" value="Glutaredoxin"/>
    <property type="match status" value="1"/>
</dbReference>
<keyword evidence="3" id="KW-1015">Disulfide bond</keyword>
<dbReference type="InterPro" id="IPR036249">
    <property type="entry name" value="Thioredoxin-like_sf"/>
</dbReference>
<evidence type="ECO:0008006" key="6">
    <source>
        <dbReference type="Google" id="ProtNLM"/>
    </source>
</evidence>
<dbReference type="PANTHER" id="PTHR12151:SF25">
    <property type="entry name" value="LINALOOL DEHYDRATASE_ISOMERASE DOMAIN-CONTAINING PROTEIN"/>
    <property type="match status" value="1"/>
</dbReference>
<reference evidence="4 5" key="1">
    <citation type="submission" date="2017-02" db="EMBL/GenBank/DDBJ databases">
        <title>Chromobacterium haemolyticum H5244.</title>
        <authorList>
            <person name="Gulvik C.A."/>
        </authorList>
    </citation>
    <scope>NUCLEOTIDE SEQUENCE [LARGE SCALE GENOMIC DNA]</scope>
    <source>
        <strain evidence="4 5">H5244</strain>
    </source>
</reference>
<name>A0A1W0CVR0_9NEIS</name>
<evidence type="ECO:0000256" key="2">
    <source>
        <dbReference type="PIRSR" id="PIRSR603782-1"/>
    </source>
</evidence>
<dbReference type="Pfam" id="PF02630">
    <property type="entry name" value="SCO1-SenC"/>
    <property type="match status" value="1"/>
</dbReference>
<dbReference type="EMBL" id="MUKV01000014">
    <property type="protein sequence ID" value="OQS38841.1"/>
    <property type="molecule type" value="Genomic_DNA"/>
</dbReference>
<proteinExistence type="inferred from homology"/>
<feature type="disulfide bond" description="Redox-active" evidence="3">
    <location>
        <begin position="89"/>
        <end position="93"/>
    </location>
</feature>
<keyword evidence="2" id="KW-0186">Copper</keyword>
<protein>
    <recommendedName>
        <fullName evidence="6">SCO family protein</fullName>
    </recommendedName>
</protein>
<dbReference type="PANTHER" id="PTHR12151">
    <property type="entry name" value="ELECTRON TRANSPORT PROTIN SCO1/SENC FAMILY MEMBER"/>
    <property type="match status" value="1"/>
</dbReference>
<evidence type="ECO:0000313" key="5">
    <source>
        <dbReference type="Proteomes" id="UP000192721"/>
    </source>
</evidence>